<dbReference type="CDD" id="cd19410">
    <property type="entry name" value="HK9-like_sensor"/>
    <property type="match status" value="1"/>
</dbReference>
<reference evidence="9" key="2">
    <citation type="submission" date="2023-07" db="EMBL/GenBank/DDBJ databases">
        <authorList>
            <person name="Bai X.-H."/>
            <person name="Wang H.-H."/>
            <person name="Wang J."/>
            <person name="Ma M.-Y."/>
            <person name="Hu H.-H."/>
            <person name="Song Z.-L."/>
            <person name="Ma H.-G."/>
            <person name="Fan Y."/>
            <person name="Du C.-Y."/>
            <person name="Xu J.-C."/>
        </authorList>
    </citation>
    <scope>NUCLEOTIDE SEQUENCE</scope>
    <source>
        <strain evidence="9">CZ1</strain>
    </source>
</reference>
<keyword evidence="3" id="KW-0597">Phosphoprotein</keyword>
<keyword evidence="4" id="KW-0808">Transferase</keyword>
<dbReference type="InterPro" id="IPR005467">
    <property type="entry name" value="His_kinase_dom"/>
</dbReference>
<accession>A0AA96WPG3</accession>
<evidence type="ECO:0000256" key="4">
    <source>
        <dbReference type="ARBA" id="ARBA00022679"/>
    </source>
</evidence>
<keyword evidence="6" id="KW-0902">Two-component regulatory system</keyword>
<comment type="catalytic activity">
    <reaction evidence="1">
        <text>ATP + protein L-histidine = ADP + protein N-phospho-L-histidine.</text>
        <dbReference type="EC" id="2.7.13.3"/>
    </reaction>
</comment>
<proteinExistence type="predicted"/>
<evidence type="ECO:0000256" key="3">
    <source>
        <dbReference type="ARBA" id="ARBA00022553"/>
    </source>
</evidence>
<dbReference type="InterPro" id="IPR052162">
    <property type="entry name" value="Sensor_kinase/Photoreceptor"/>
</dbReference>
<evidence type="ECO:0000313" key="9">
    <source>
        <dbReference type="EMBL" id="WNZ43353.1"/>
    </source>
</evidence>
<dbReference type="Gene3D" id="1.10.287.130">
    <property type="match status" value="1"/>
</dbReference>
<evidence type="ECO:0000259" key="8">
    <source>
        <dbReference type="PROSITE" id="PS50109"/>
    </source>
</evidence>
<evidence type="ECO:0000256" key="2">
    <source>
        <dbReference type="ARBA" id="ARBA00012438"/>
    </source>
</evidence>
<keyword evidence="7" id="KW-1133">Transmembrane helix</keyword>
<dbReference type="SUPFAM" id="SSF55874">
    <property type="entry name" value="ATPase domain of HSP90 chaperone/DNA topoisomerase II/histidine kinase"/>
    <property type="match status" value="1"/>
</dbReference>
<evidence type="ECO:0000256" key="6">
    <source>
        <dbReference type="ARBA" id="ARBA00023012"/>
    </source>
</evidence>
<feature type="domain" description="Histidine kinase" evidence="8">
    <location>
        <begin position="267"/>
        <end position="485"/>
    </location>
</feature>
<dbReference type="PROSITE" id="PS50109">
    <property type="entry name" value="HIS_KIN"/>
    <property type="match status" value="1"/>
</dbReference>
<reference evidence="9" key="1">
    <citation type="journal article" date="2023" name="Plants (Basel)">
        <title>Genomic Analysis of Leptolyngbya boryana CZ1 Reveals Efficient Carbon Fixation Modules.</title>
        <authorList>
            <person name="Bai X."/>
            <person name="Wang H."/>
            <person name="Cheng W."/>
            <person name="Wang J."/>
            <person name="Ma M."/>
            <person name="Hu H."/>
            <person name="Song Z."/>
            <person name="Ma H."/>
            <person name="Fan Y."/>
            <person name="Du C."/>
            <person name="Xu J."/>
        </authorList>
    </citation>
    <scope>NUCLEOTIDE SEQUENCE</scope>
    <source>
        <strain evidence="9">CZ1</strain>
    </source>
</reference>
<sequence>MKRAHDRLMSGGMGLALLLLLGAGIASLRSIENLVDAQQWVIHTDQVINKLDRLFSDVRFVEGSRRAYVITRQSTYLDLYYGAIRKTQQQLIELRELTQDNFSQQQRINEIDILVAARLEIVRQSIEDFDKDPSDSQRQIELTNQGWKAQQKVQKKLDELKAIEFDLMQQRIKATRENVVLSTRLAVMGYLISLGLLLCLYWLFRRTKTELTERVKRRTAELADVNQSLQESKLQLEAKVEARTLELNALNCELQRSNQELERFAYIASHDLREPLRAIISYSQLLEMDYRDKLDDTADQYLSYIIGGGQHMQALIKDLLTYSRTGTSNLKRTLVNCNEVVQQALVNLQVAISESHAEIELDSLPTINVDQTQLMQLFQNLIANAIKFQREQSPKIYIGSRSTQLQEQETEHLFFVRDNGIGIKPEYLDRIFEVFRRLHPRSDFPGTGIGLAICKRVVEAHGGKIWAESELGSGTTFYFTLISKA</sequence>
<keyword evidence="5" id="KW-0418">Kinase</keyword>
<dbReference type="InterPro" id="IPR003594">
    <property type="entry name" value="HATPase_dom"/>
</dbReference>
<dbReference type="RefSeq" id="WP_316425674.1">
    <property type="nucleotide sequence ID" value="NZ_CP130144.1"/>
</dbReference>
<dbReference type="SMART" id="SM00387">
    <property type="entry name" value="HATPase_c"/>
    <property type="match status" value="1"/>
</dbReference>
<dbReference type="GO" id="GO:0000155">
    <property type="term" value="F:phosphorelay sensor kinase activity"/>
    <property type="evidence" value="ECO:0007669"/>
    <property type="project" value="InterPro"/>
</dbReference>
<dbReference type="PANTHER" id="PTHR43304:SF1">
    <property type="entry name" value="PAC DOMAIN-CONTAINING PROTEIN"/>
    <property type="match status" value="1"/>
</dbReference>
<name>A0AA96WPG3_LEPBY</name>
<dbReference type="CDD" id="cd00082">
    <property type="entry name" value="HisKA"/>
    <property type="match status" value="1"/>
</dbReference>
<dbReference type="InterPro" id="IPR036097">
    <property type="entry name" value="HisK_dim/P_sf"/>
</dbReference>
<evidence type="ECO:0000256" key="1">
    <source>
        <dbReference type="ARBA" id="ARBA00000085"/>
    </source>
</evidence>
<feature type="transmembrane region" description="Helical" evidence="7">
    <location>
        <begin position="185"/>
        <end position="204"/>
    </location>
</feature>
<evidence type="ECO:0000256" key="5">
    <source>
        <dbReference type="ARBA" id="ARBA00022777"/>
    </source>
</evidence>
<protein>
    <recommendedName>
        <fullName evidence="2">histidine kinase</fullName>
        <ecNumber evidence="2">2.7.13.3</ecNumber>
    </recommendedName>
</protein>
<dbReference type="PANTHER" id="PTHR43304">
    <property type="entry name" value="PHYTOCHROME-LIKE PROTEIN CPH1"/>
    <property type="match status" value="1"/>
</dbReference>
<dbReference type="Gene3D" id="3.30.565.10">
    <property type="entry name" value="Histidine kinase-like ATPase, C-terminal domain"/>
    <property type="match status" value="1"/>
</dbReference>
<dbReference type="FunFam" id="3.30.565.10:FF:000006">
    <property type="entry name" value="Sensor histidine kinase WalK"/>
    <property type="match status" value="1"/>
</dbReference>
<dbReference type="PRINTS" id="PR00344">
    <property type="entry name" value="BCTRLSENSOR"/>
</dbReference>
<dbReference type="InterPro" id="IPR004358">
    <property type="entry name" value="Sig_transdc_His_kin-like_C"/>
</dbReference>
<dbReference type="AlphaFoldDB" id="A0AA96WPG3"/>
<dbReference type="EC" id="2.7.13.3" evidence="2"/>
<dbReference type="Pfam" id="PF05227">
    <property type="entry name" value="CHASE3"/>
    <property type="match status" value="1"/>
</dbReference>
<dbReference type="Pfam" id="PF02518">
    <property type="entry name" value="HATPase_c"/>
    <property type="match status" value="1"/>
</dbReference>
<dbReference type="Pfam" id="PF00512">
    <property type="entry name" value="HisKA"/>
    <property type="match status" value="1"/>
</dbReference>
<keyword evidence="9" id="KW-0547">Nucleotide-binding</keyword>
<dbReference type="InterPro" id="IPR003661">
    <property type="entry name" value="HisK_dim/P_dom"/>
</dbReference>
<dbReference type="EMBL" id="CP130144">
    <property type="protein sequence ID" value="WNZ43353.1"/>
    <property type="molecule type" value="Genomic_DNA"/>
</dbReference>
<organism evidence="9">
    <name type="scientific">Leptolyngbya boryana CZ1</name>
    <dbReference type="NCBI Taxonomy" id="3060204"/>
    <lineage>
        <taxon>Bacteria</taxon>
        <taxon>Bacillati</taxon>
        <taxon>Cyanobacteriota</taxon>
        <taxon>Cyanophyceae</taxon>
        <taxon>Leptolyngbyales</taxon>
        <taxon>Leptolyngbyaceae</taxon>
        <taxon>Leptolyngbya group</taxon>
        <taxon>Leptolyngbya</taxon>
    </lineage>
</organism>
<dbReference type="InterPro" id="IPR036890">
    <property type="entry name" value="HATPase_C_sf"/>
</dbReference>
<keyword evidence="9" id="KW-0067">ATP-binding</keyword>
<dbReference type="SMART" id="SM00388">
    <property type="entry name" value="HisKA"/>
    <property type="match status" value="1"/>
</dbReference>
<keyword evidence="7" id="KW-0472">Membrane</keyword>
<dbReference type="InterPro" id="IPR007891">
    <property type="entry name" value="CHASE3"/>
</dbReference>
<gene>
    <name evidence="9" type="ORF">Q2T42_15975</name>
</gene>
<dbReference type="SUPFAM" id="SSF47384">
    <property type="entry name" value="Homodimeric domain of signal transducing histidine kinase"/>
    <property type="match status" value="1"/>
</dbReference>
<dbReference type="GO" id="GO:0005524">
    <property type="term" value="F:ATP binding"/>
    <property type="evidence" value="ECO:0007669"/>
    <property type="project" value="UniProtKB-KW"/>
</dbReference>
<evidence type="ECO:0000256" key="7">
    <source>
        <dbReference type="SAM" id="Phobius"/>
    </source>
</evidence>
<keyword evidence="7" id="KW-0812">Transmembrane</keyword>